<accession>A0A3N4PAN5</accession>
<keyword evidence="3" id="KW-0808">Transferase</keyword>
<dbReference type="Gene3D" id="3.40.630.30">
    <property type="match status" value="1"/>
</dbReference>
<keyword evidence="4" id="KW-1185">Reference proteome</keyword>
<reference evidence="3 4" key="1">
    <citation type="submission" date="2018-11" db="EMBL/GenBank/DDBJ databases">
        <title>Whole genome sequencing of Pantoea sp. RIT388.</title>
        <authorList>
            <person name="Gan H.M."/>
            <person name="Hudson A.O."/>
        </authorList>
    </citation>
    <scope>NUCLEOTIDE SEQUENCE [LARGE SCALE GENOMIC DNA]</scope>
    <source>
        <strain evidence="3 4">RIT388</strain>
    </source>
</reference>
<feature type="domain" description="N-acetyltransferase" evidence="2">
    <location>
        <begin position="35"/>
        <end position="193"/>
    </location>
</feature>
<dbReference type="PANTHER" id="PTHR43441:SF2">
    <property type="entry name" value="FAMILY ACETYLTRANSFERASE, PUTATIVE (AFU_ORTHOLOGUE AFUA_7G00850)-RELATED"/>
    <property type="match status" value="1"/>
</dbReference>
<dbReference type="Pfam" id="PF13302">
    <property type="entry name" value="Acetyltransf_3"/>
    <property type="match status" value="1"/>
</dbReference>
<dbReference type="InterPro" id="IPR016181">
    <property type="entry name" value="Acyl_CoA_acyltransferase"/>
</dbReference>
<feature type="region of interest" description="Disordered" evidence="1">
    <location>
        <begin position="1"/>
        <end position="23"/>
    </location>
</feature>
<evidence type="ECO:0000313" key="3">
    <source>
        <dbReference type="EMBL" id="RPE04458.1"/>
    </source>
</evidence>
<evidence type="ECO:0000313" key="4">
    <source>
        <dbReference type="Proteomes" id="UP000281332"/>
    </source>
</evidence>
<evidence type="ECO:0000259" key="2">
    <source>
        <dbReference type="PROSITE" id="PS51186"/>
    </source>
</evidence>
<dbReference type="FunFam" id="3.40.630.30:FF:000047">
    <property type="entry name" value="Acetyltransferase, GNAT family"/>
    <property type="match status" value="1"/>
</dbReference>
<dbReference type="AlphaFoldDB" id="A0A3N4PAN5"/>
<dbReference type="InterPro" id="IPR051908">
    <property type="entry name" value="Ribosomal_N-acetyltransferase"/>
</dbReference>
<dbReference type="SUPFAM" id="SSF55729">
    <property type="entry name" value="Acyl-CoA N-acyltransferases (Nat)"/>
    <property type="match status" value="1"/>
</dbReference>
<dbReference type="PANTHER" id="PTHR43441">
    <property type="entry name" value="RIBOSOMAL-PROTEIN-SERINE ACETYLTRANSFERASE"/>
    <property type="match status" value="1"/>
</dbReference>
<sequence>MSHTTNEYGQPIGEPLPDWQPRALPQPDVLEGRYCRLEPLSVAQHGEALFAAWALAEDGRDWTYLFAGPFHSKAEFMAYAQQMENSRDPLHFAVIDRESGRALGTLALMRIEPKHGVMEVGHVTFSPLLKQTRMATEAHFLLMRYAFDQLGYRRYEWKCDSLNAPSRRAAARLGFQYEGEFRQAIVYRGRTRDTSWFSIIDSEWPQVKQGFERWLAADNFSADGQQKHKLEALRQRP</sequence>
<proteinExistence type="predicted"/>
<gene>
    <name evidence="3" type="ORF">BBB56_01035</name>
</gene>
<dbReference type="RefSeq" id="WP_123798087.1">
    <property type="nucleotide sequence ID" value="NZ_RMVG01000001.1"/>
</dbReference>
<dbReference type="GO" id="GO:0008999">
    <property type="term" value="F:protein-N-terminal-alanine acetyltransferase activity"/>
    <property type="evidence" value="ECO:0007669"/>
    <property type="project" value="TreeGrafter"/>
</dbReference>
<dbReference type="OrthoDB" id="5295305at2"/>
<dbReference type="PROSITE" id="PS51186">
    <property type="entry name" value="GNAT"/>
    <property type="match status" value="1"/>
</dbReference>
<dbReference type="InterPro" id="IPR000182">
    <property type="entry name" value="GNAT_dom"/>
</dbReference>
<dbReference type="EMBL" id="RMVG01000001">
    <property type="protein sequence ID" value="RPE04458.1"/>
    <property type="molecule type" value="Genomic_DNA"/>
</dbReference>
<organism evidence="3 4">
    <name type="scientific">Candidatus Pantoea deserta</name>
    <dbReference type="NCBI Taxonomy" id="1869313"/>
    <lineage>
        <taxon>Bacteria</taxon>
        <taxon>Pseudomonadati</taxon>
        <taxon>Pseudomonadota</taxon>
        <taxon>Gammaproteobacteria</taxon>
        <taxon>Enterobacterales</taxon>
        <taxon>Erwiniaceae</taxon>
        <taxon>Pantoea</taxon>
    </lineage>
</organism>
<dbReference type="Proteomes" id="UP000281332">
    <property type="component" value="Unassembled WGS sequence"/>
</dbReference>
<dbReference type="GO" id="GO:1990189">
    <property type="term" value="F:protein N-terminal-serine acetyltransferase activity"/>
    <property type="evidence" value="ECO:0007669"/>
    <property type="project" value="TreeGrafter"/>
</dbReference>
<comment type="caution">
    <text evidence="3">The sequence shown here is derived from an EMBL/GenBank/DDBJ whole genome shotgun (WGS) entry which is preliminary data.</text>
</comment>
<name>A0A3N4PAN5_9GAMM</name>
<evidence type="ECO:0000256" key="1">
    <source>
        <dbReference type="SAM" id="MobiDB-lite"/>
    </source>
</evidence>
<protein>
    <submittedName>
        <fullName evidence="3">N-acetyltransferase</fullName>
    </submittedName>
</protein>